<evidence type="ECO:0000313" key="1">
    <source>
        <dbReference type="EMBL" id="RXJ49414.1"/>
    </source>
</evidence>
<name>A0A4Q0XDY6_9FLAO</name>
<dbReference type="RefSeq" id="WP_129017815.1">
    <property type="nucleotide sequence ID" value="NZ_SDDZ01000007.1"/>
</dbReference>
<evidence type="ECO:0000313" key="2">
    <source>
        <dbReference type="Proteomes" id="UP000289792"/>
    </source>
</evidence>
<reference evidence="1 2" key="1">
    <citation type="submission" date="2019-01" db="EMBL/GenBank/DDBJ databases">
        <title>Genome sequence of the Antarctic species Gelidibacter gilvus ACAM 158(T).</title>
        <authorList>
            <person name="Bowman J.P."/>
        </authorList>
    </citation>
    <scope>NUCLEOTIDE SEQUENCE [LARGE SCALE GENOMIC DNA]</scope>
    <source>
        <strain evidence="1 2">IC158</strain>
    </source>
</reference>
<gene>
    <name evidence="1" type="ORF">ESZ48_12410</name>
</gene>
<dbReference type="Proteomes" id="UP000289792">
    <property type="component" value="Unassembled WGS sequence"/>
</dbReference>
<organism evidence="1 2">
    <name type="scientific">Gelidibacter gilvus</name>
    <dbReference type="NCBI Taxonomy" id="59602"/>
    <lineage>
        <taxon>Bacteria</taxon>
        <taxon>Pseudomonadati</taxon>
        <taxon>Bacteroidota</taxon>
        <taxon>Flavobacteriia</taxon>
        <taxon>Flavobacteriales</taxon>
        <taxon>Flavobacteriaceae</taxon>
        <taxon>Gelidibacter</taxon>
    </lineage>
</organism>
<accession>A0A4Q0XDY6</accession>
<sequence length="130" mass="15018">MKRVSIKPFSAKITLGLEKGYSKEPIDKSLVIKFIQNYQDQLVNDKGLLLSISLSECTIILSGQEEPHLNLNFINYPKFPLEETVLKTEIETMTKSLMSEFQQNRVVIEYLDETVMFENSSETDPRIRTK</sequence>
<dbReference type="OrthoDB" id="1450356at2"/>
<comment type="caution">
    <text evidence="1">The sequence shown here is derived from an EMBL/GenBank/DDBJ whole genome shotgun (WGS) entry which is preliminary data.</text>
</comment>
<proteinExistence type="predicted"/>
<keyword evidence="2" id="KW-1185">Reference proteome</keyword>
<dbReference type="AlphaFoldDB" id="A0A4Q0XDY6"/>
<protein>
    <submittedName>
        <fullName evidence="1">Uncharacterized protein</fullName>
    </submittedName>
</protein>
<dbReference type="EMBL" id="SDDZ01000007">
    <property type="protein sequence ID" value="RXJ49414.1"/>
    <property type="molecule type" value="Genomic_DNA"/>
</dbReference>